<organism evidence="2 3">
    <name type="scientific">Legionella septentrionalis</name>
    <dbReference type="NCBI Taxonomy" id="2498109"/>
    <lineage>
        <taxon>Bacteria</taxon>
        <taxon>Pseudomonadati</taxon>
        <taxon>Pseudomonadota</taxon>
        <taxon>Gammaproteobacteria</taxon>
        <taxon>Legionellales</taxon>
        <taxon>Legionellaceae</taxon>
        <taxon>Legionella</taxon>
    </lineage>
</organism>
<dbReference type="Pfam" id="PF08895">
    <property type="entry name" value="DUF1840"/>
    <property type="match status" value="1"/>
</dbReference>
<reference evidence="2 3" key="1">
    <citation type="submission" date="2018-12" db="EMBL/GenBank/DDBJ databases">
        <title>Legionella sp,whole genome shotgun sequence.</title>
        <authorList>
            <person name="Wu H."/>
        </authorList>
    </citation>
    <scope>NUCLEOTIDE SEQUENCE [LARGE SCALE GENOMIC DNA]</scope>
    <source>
        <strain evidence="3">km714</strain>
    </source>
</reference>
<dbReference type="RefSeq" id="WP_126952963.1">
    <property type="nucleotide sequence ID" value="NZ_RZGR01000008.1"/>
</dbReference>
<dbReference type="OrthoDB" id="5625523at2"/>
<protein>
    <submittedName>
        <fullName evidence="2">DUF1840 domain-containing protein</fullName>
    </submittedName>
</protein>
<proteinExistence type="predicted"/>
<dbReference type="InterPro" id="IPR014991">
    <property type="entry name" value="DUF1840"/>
</dbReference>
<evidence type="ECO:0000313" key="2">
    <source>
        <dbReference type="EMBL" id="RUQ89247.1"/>
    </source>
</evidence>
<dbReference type="Proteomes" id="UP000288012">
    <property type="component" value="Unassembled WGS sequence"/>
</dbReference>
<dbReference type="AlphaFoldDB" id="A0A3S0WSA4"/>
<accession>A0A3S0WSA4</accession>
<sequence length="103" mass="11278">MLVTFSCPAHENITMFGDVAIHLLKIMGHSGTVPSAMLADEVPEALSRLQQAVDKEKKKSQPGARLRQDEEEDEPAIGLVQRALPLLDLLKDAAAAKCNVMWK</sequence>
<gene>
    <name evidence="2" type="ORF">EKM59_03985</name>
</gene>
<dbReference type="EMBL" id="RZGR01000008">
    <property type="protein sequence ID" value="RUQ89247.1"/>
    <property type="molecule type" value="Genomic_DNA"/>
</dbReference>
<evidence type="ECO:0000313" key="3">
    <source>
        <dbReference type="Proteomes" id="UP000288012"/>
    </source>
</evidence>
<comment type="caution">
    <text evidence="2">The sequence shown here is derived from an EMBL/GenBank/DDBJ whole genome shotgun (WGS) entry which is preliminary data.</text>
</comment>
<name>A0A3S0WSA4_9GAMM</name>
<feature type="region of interest" description="Disordered" evidence="1">
    <location>
        <begin position="51"/>
        <end position="73"/>
    </location>
</feature>
<evidence type="ECO:0000256" key="1">
    <source>
        <dbReference type="SAM" id="MobiDB-lite"/>
    </source>
</evidence>
<keyword evidence="3" id="KW-1185">Reference proteome</keyword>